<sequence length="63" mass="7116">MAATSADVLEVHHHDDRISQYEQVEYCAWHGGVTVYRDGTEIARHDDVLGTQALKFADSDRMP</sequence>
<evidence type="ECO:0000313" key="2">
    <source>
        <dbReference type="Proteomes" id="UP000249341"/>
    </source>
</evidence>
<dbReference type="AlphaFoldDB" id="A0A327Z982"/>
<name>A0A327Z982_9ACTN</name>
<reference evidence="1 2" key="1">
    <citation type="submission" date="2018-06" db="EMBL/GenBank/DDBJ databases">
        <title>Genomic Encyclopedia of Type Strains, Phase III (KMG-III): the genomes of soil and plant-associated and newly described type strains.</title>
        <authorList>
            <person name="Whitman W."/>
        </authorList>
    </citation>
    <scope>NUCLEOTIDE SEQUENCE [LARGE SCALE GENOMIC DNA]</scope>
    <source>
        <strain evidence="1 2">CGMCC 4.7090</strain>
    </source>
</reference>
<comment type="caution">
    <text evidence="1">The sequence shown here is derived from an EMBL/GenBank/DDBJ whole genome shotgun (WGS) entry which is preliminary data.</text>
</comment>
<proteinExistence type="predicted"/>
<dbReference type="EMBL" id="QLMJ01000009">
    <property type="protein sequence ID" value="RAK35575.1"/>
    <property type="molecule type" value="Genomic_DNA"/>
</dbReference>
<accession>A0A327Z982</accession>
<protein>
    <submittedName>
        <fullName evidence="1">Uncharacterized protein</fullName>
    </submittedName>
</protein>
<dbReference type="OrthoDB" id="3297873at2"/>
<gene>
    <name evidence="1" type="ORF">B0I29_10948</name>
</gene>
<dbReference type="RefSeq" id="WP_111650603.1">
    <property type="nucleotide sequence ID" value="NZ_JACHWI010000006.1"/>
</dbReference>
<keyword evidence="2" id="KW-1185">Reference proteome</keyword>
<evidence type="ECO:0000313" key="1">
    <source>
        <dbReference type="EMBL" id="RAK35575.1"/>
    </source>
</evidence>
<dbReference type="Proteomes" id="UP000249341">
    <property type="component" value="Unassembled WGS sequence"/>
</dbReference>
<organism evidence="1 2">
    <name type="scientific">Actinoplanes lutulentus</name>
    <dbReference type="NCBI Taxonomy" id="1287878"/>
    <lineage>
        <taxon>Bacteria</taxon>
        <taxon>Bacillati</taxon>
        <taxon>Actinomycetota</taxon>
        <taxon>Actinomycetes</taxon>
        <taxon>Micromonosporales</taxon>
        <taxon>Micromonosporaceae</taxon>
        <taxon>Actinoplanes</taxon>
    </lineage>
</organism>